<reference evidence="1 2" key="1">
    <citation type="submission" date="2023-11" db="EMBL/GenBank/DDBJ databases">
        <title>Halocaridina rubra genome assembly.</title>
        <authorList>
            <person name="Smith C."/>
        </authorList>
    </citation>
    <scope>NUCLEOTIDE SEQUENCE [LARGE SCALE GENOMIC DNA]</scope>
    <source>
        <strain evidence="1">EP-1</strain>
        <tissue evidence="1">Whole</tissue>
    </source>
</reference>
<evidence type="ECO:0000313" key="1">
    <source>
        <dbReference type="EMBL" id="KAK7072263.1"/>
    </source>
</evidence>
<dbReference type="Proteomes" id="UP001381693">
    <property type="component" value="Unassembled WGS sequence"/>
</dbReference>
<comment type="caution">
    <text evidence="1">The sequence shown here is derived from an EMBL/GenBank/DDBJ whole genome shotgun (WGS) entry which is preliminary data.</text>
</comment>
<protein>
    <recommendedName>
        <fullName evidence="3">Protein kinase domain-containing protein</fullName>
    </recommendedName>
</protein>
<gene>
    <name evidence="1" type="ORF">SK128_020746</name>
</gene>
<dbReference type="AlphaFoldDB" id="A0AAN9A239"/>
<proteinExistence type="predicted"/>
<accession>A0AAN9A239</accession>
<evidence type="ECO:0000313" key="2">
    <source>
        <dbReference type="Proteomes" id="UP001381693"/>
    </source>
</evidence>
<organism evidence="1 2">
    <name type="scientific">Halocaridina rubra</name>
    <name type="common">Hawaiian red shrimp</name>
    <dbReference type="NCBI Taxonomy" id="373956"/>
    <lineage>
        <taxon>Eukaryota</taxon>
        <taxon>Metazoa</taxon>
        <taxon>Ecdysozoa</taxon>
        <taxon>Arthropoda</taxon>
        <taxon>Crustacea</taxon>
        <taxon>Multicrustacea</taxon>
        <taxon>Malacostraca</taxon>
        <taxon>Eumalacostraca</taxon>
        <taxon>Eucarida</taxon>
        <taxon>Decapoda</taxon>
        <taxon>Pleocyemata</taxon>
        <taxon>Caridea</taxon>
        <taxon>Atyoidea</taxon>
        <taxon>Atyidae</taxon>
        <taxon>Halocaridina</taxon>
    </lineage>
</organism>
<dbReference type="InterPro" id="IPR011009">
    <property type="entry name" value="Kinase-like_dom_sf"/>
</dbReference>
<dbReference type="EMBL" id="JAXCGZ010013576">
    <property type="protein sequence ID" value="KAK7072263.1"/>
    <property type="molecule type" value="Genomic_DNA"/>
</dbReference>
<sequence length="374" mass="43931">MRKILTTIKDDYEVRIPDVLRKTTLITLDPQLRKDYISNLPKDYNVLLAGVNSKRVFKEKYMIKFVPKDILAMVQKANFSLLHETLFTKSYVGLYTNQLVKVRHYSGHPKAYIQDIRTMQDLRSYSFCENVIGYCKDMGVIVTTYRGPSLKYWLQIEDGRLTPLHYSYIILKVISVMSELHYTGHTHSNLTDSKIYFDENLEVTLGDFNRAQKFDFKAEKIAKEKEENLEVEKWLDAKHNFYYEEGSPPKKSYWEKLRLKRIARARSAANDDIVRTGLIVKDIYEKSGLRDYKRFENWMEDAISKGFLRTTTLQEGLELAEIVYMKEFVKARAETARAMLKQRERSQIGNGREILSEIMLFTDNSLFVSRYDTS</sequence>
<dbReference type="SUPFAM" id="SSF56112">
    <property type="entry name" value="Protein kinase-like (PK-like)"/>
    <property type="match status" value="1"/>
</dbReference>
<dbReference type="Gene3D" id="1.10.510.10">
    <property type="entry name" value="Transferase(Phosphotransferase) domain 1"/>
    <property type="match status" value="1"/>
</dbReference>
<evidence type="ECO:0008006" key="3">
    <source>
        <dbReference type="Google" id="ProtNLM"/>
    </source>
</evidence>
<name>A0AAN9A239_HALRR</name>
<keyword evidence="2" id="KW-1185">Reference proteome</keyword>